<proteinExistence type="predicted"/>
<evidence type="ECO:0000313" key="2">
    <source>
        <dbReference type="EMBL" id="HAR55953.1"/>
    </source>
</evidence>
<keyword evidence="1" id="KW-0732">Signal</keyword>
<comment type="caution">
    <text evidence="2">The sequence shown here is derived from an EMBL/GenBank/DDBJ whole genome shotgun (WGS) entry which is preliminary data.</text>
</comment>
<dbReference type="AlphaFoldDB" id="A0A348WN41"/>
<evidence type="ECO:0000256" key="1">
    <source>
        <dbReference type="SAM" id="SignalP"/>
    </source>
</evidence>
<reference evidence="2 3" key="1">
    <citation type="journal article" date="2018" name="Nat. Biotechnol.">
        <title>A standardized bacterial taxonomy based on genome phylogeny substantially revises the tree of life.</title>
        <authorList>
            <person name="Parks D.H."/>
            <person name="Chuvochina M."/>
            <person name="Waite D.W."/>
            <person name="Rinke C."/>
            <person name="Skarshewski A."/>
            <person name="Chaumeil P.A."/>
            <person name="Hugenholtz P."/>
        </authorList>
    </citation>
    <scope>NUCLEOTIDE SEQUENCE [LARGE SCALE GENOMIC DNA]</scope>
    <source>
        <strain evidence="2">UBA9360</strain>
    </source>
</reference>
<dbReference type="EMBL" id="DMUP01000090">
    <property type="protein sequence ID" value="HAR55953.1"/>
    <property type="molecule type" value="Genomic_DNA"/>
</dbReference>
<protein>
    <submittedName>
        <fullName evidence="2">DUF2066 domain-containing protein</fullName>
    </submittedName>
</protein>
<accession>A0A348WN41</accession>
<sequence>MMRATVQYFICMVSLLLCLSAQGRLIDDLFSAEIEVSSQAASQRDEALRTAFEQVILKISGSEKTLEHRAIKNAKSQLDDYLLQYGYRRNGNTLYLTANFDGRKLSELFKVNQLPYWGSRRPELLMWVASSDERGKRHILAANDESIFIQQIRHLAKQRGLPLQFPLMDLTDATSVSISDIWGRFLTPIGDASQRYRTDGYLVAKVAERGVTDDEPKAEGEAEKGRWRLDWVVRVGDIRKSGEVFANSRDFLAGPFMNQLHESLANEFALIASGESQLIQFPIRVEGLQGWQSILDIQRFIASVTSVQQVKLTDYSPTFSRFEVTLTDTPDHLLQAIELDGRLQQKRRDPFALREQSAEEETTYRWVATE</sequence>
<feature type="signal peptide" evidence="1">
    <location>
        <begin position="1"/>
        <end position="23"/>
    </location>
</feature>
<dbReference type="InterPro" id="IPR018642">
    <property type="entry name" value="DUF2066"/>
</dbReference>
<name>A0A348WN41_9GAMM</name>
<dbReference type="Proteomes" id="UP000262878">
    <property type="component" value="Unassembled WGS sequence"/>
</dbReference>
<evidence type="ECO:0000313" key="3">
    <source>
        <dbReference type="Proteomes" id="UP000262878"/>
    </source>
</evidence>
<dbReference type="STRING" id="314276.OS145_00925"/>
<dbReference type="Pfam" id="PF09839">
    <property type="entry name" value="DUF2066"/>
    <property type="match status" value="1"/>
</dbReference>
<gene>
    <name evidence="2" type="ORF">DCR58_04100</name>
</gene>
<organism evidence="2 3">
    <name type="scientific">Idiomarina baltica</name>
    <dbReference type="NCBI Taxonomy" id="190892"/>
    <lineage>
        <taxon>Bacteria</taxon>
        <taxon>Pseudomonadati</taxon>
        <taxon>Pseudomonadota</taxon>
        <taxon>Gammaproteobacteria</taxon>
        <taxon>Alteromonadales</taxon>
        <taxon>Idiomarinaceae</taxon>
        <taxon>Idiomarina</taxon>
    </lineage>
</organism>
<feature type="chain" id="PRO_5016807486" evidence="1">
    <location>
        <begin position="24"/>
        <end position="370"/>
    </location>
</feature>